<evidence type="ECO:0000313" key="2">
    <source>
        <dbReference type="EMBL" id="KAK3796267.1"/>
    </source>
</evidence>
<feature type="region of interest" description="Disordered" evidence="1">
    <location>
        <begin position="54"/>
        <end position="76"/>
    </location>
</feature>
<accession>A0AAE1AYL1</accession>
<feature type="region of interest" description="Disordered" evidence="1">
    <location>
        <begin position="1"/>
        <end position="25"/>
    </location>
</feature>
<sequence length="121" mass="13012">MGEGQDKTRNTSQPSNAAEEVLGHDGSPVPLVLGFLGRESGIAPVQRLSHLKKRPTLCATHSPPQTTTASPAAIGDKRSNRWRWPLAVVALNLHMEVIVAHFLTSGTTEYSAFPGRLSSPF</sequence>
<comment type="caution">
    <text evidence="2">The sequence shown here is derived from an EMBL/GenBank/DDBJ whole genome shotgun (WGS) entry which is preliminary data.</text>
</comment>
<dbReference type="EMBL" id="JAWDGP010000898">
    <property type="protein sequence ID" value="KAK3796267.1"/>
    <property type="molecule type" value="Genomic_DNA"/>
</dbReference>
<proteinExistence type="predicted"/>
<keyword evidence="3" id="KW-1185">Reference proteome</keyword>
<gene>
    <name evidence="2" type="ORF">RRG08_041583</name>
</gene>
<organism evidence="2 3">
    <name type="scientific">Elysia crispata</name>
    <name type="common">lettuce slug</name>
    <dbReference type="NCBI Taxonomy" id="231223"/>
    <lineage>
        <taxon>Eukaryota</taxon>
        <taxon>Metazoa</taxon>
        <taxon>Spiralia</taxon>
        <taxon>Lophotrochozoa</taxon>
        <taxon>Mollusca</taxon>
        <taxon>Gastropoda</taxon>
        <taxon>Heterobranchia</taxon>
        <taxon>Euthyneura</taxon>
        <taxon>Panpulmonata</taxon>
        <taxon>Sacoglossa</taxon>
        <taxon>Placobranchoidea</taxon>
        <taxon>Plakobranchidae</taxon>
        <taxon>Elysia</taxon>
    </lineage>
</organism>
<dbReference type="Proteomes" id="UP001283361">
    <property type="component" value="Unassembled WGS sequence"/>
</dbReference>
<reference evidence="2" key="1">
    <citation type="journal article" date="2023" name="G3 (Bethesda)">
        <title>A reference genome for the long-term kleptoplast-retaining sea slug Elysia crispata morphotype clarki.</title>
        <authorList>
            <person name="Eastman K.E."/>
            <person name="Pendleton A.L."/>
            <person name="Shaikh M.A."/>
            <person name="Suttiyut T."/>
            <person name="Ogas R."/>
            <person name="Tomko P."/>
            <person name="Gavelis G."/>
            <person name="Widhalm J.R."/>
            <person name="Wisecaver J.H."/>
        </authorList>
    </citation>
    <scope>NUCLEOTIDE SEQUENCE</scope>
    <source>
        <strain evidence="2">ECLA1</strain>
    </source>
</reference>
<name>A0AAE1AYL1_9GAST</name>
<dbReference type="AlphaFoldDB" id="A0AAE1AYL1"/>
<evidence type="ECO:0000256" key="1">
    <source>
        <dbReference type="SAM" id="MobiDB-lite"/>
    </source>
</evidence>
<protein>
    <submittedName>
        <fullName evidence="2">Uncharacterized protein</fullName>
    </submittedName>
</protein>
<evidence type="ECO:0000313" key="3">
    <source>
        <dbReference type="Proteomes" id="UP001283361"/>
    </source>
</evidence>